<dbReference type="AlphaFoldDB" id="A0A2V0NYK8"/>
<feature type="compositionally biased region" description="Low complexity" evidence="2">
    <location>
        <begin position="55"/>
        <end position="75"/>
    </location>
</feature>
<dbReference type="EMBL" id="BDRX01000013">
    <property type="protein sequence ID" value="GBF89905.1"/>
    <property type="molecule type" value="Genomic_DNA"/>
</dbReference>
<dbReference type="STRING" id="307507.A0A2V0NYK8"/>
<dbReference type="PANTHER" id="PTHR42776:SF28">
    <property type="entry name" value="GLUTAMYL ENDOPEPTIDASE, CHLOROPLASTIC-RELATED"/>
    <property type="match status" value="1"/>
</dbReference>
<dbReference type="OrthoDB" id="43744at2759"/>
<feature type="region of interest" description="Disordered" evidence="2">
    <location>
        <begin position="1"/>
        <end position="38"/>
    </location>
</feature>
<dbReference type="Proteomes" id="UP000247498">
    <property type="component" value="Unassembled WGS sequence"/>
</dbReference>
<dbReference type="InterPro" id="IPR029058">
    <property type="entry name" value="AB_hydrolase_fold"/>
</dbReference>
<dbReference type="GO" id="GO:0004252">
    <property type="term" value="F:serine-type endopeptidase activity"/>
    <property type="evidence" value="ECO:0007669"/>
    <property type="project" value="TreeGrafter"/>
</dbReference>
<organism evidence="4 5">
    <name type="scientific">Raphidocelis subcapitata</name>
    <dbReference type="NCBI Taxonomy" id="307507"/>
    <lineage>
        <taxon>Eukaryota</taxon>
        <taxon>Viridiplantae</taxon>
        <taxon>Chlorophyta</taxon>
        <taxon>core chlorophytes</taxon>
        <taxon>Chlorophyceae</taxon>
        <taxon>CS clade</taxon>
        <taxon>Sphaeropleales</taxon>
        <taxon>Selenastraceae</taxon>
        <taxon>Raphidocelis</taxon>
    </lineage>
</organism>
<dbReference type="PANTHER" id="PTHR42776">
    <property type="entry name" value="SERINE PEPTIDASE S9 FAMILY MEMBER"/>
    <property type="match status" value="1"/>
</dbReference>
<protein>
    <recommendedName>
        <fullName evidence="3">Peptidase S9 prolyl oligopeptidase catalytic domain-containing protein</fullName>
    </recommendedName>
</protein>
<evidence type="ECO:0000313" key="5">
    <source>
        <dbReference type="Proteomes" id="UP000247498"/>
    </source>
</evidence>
<gene>
    <name evidence="4" type="ORF">Rsub_02609</name>
</gene>
<dbReference type="InterPro" id="IPR001375">
    <property type="entry name" value="Peptidase_S9_cat"/>
</dbReference>
<dbReference type="SUPFAM" id="SSF82171">
    <property type="entry name" value="DPP6 N-terminal domain-like"/>
    <property type="match status" value="1"/>
</dbReference>
<feature type="region of interest" description="Disordered" evidence="2">
    <location>
        <begin position="52"/>
        <end position="78"/>
    </location>
</feature>
<accession>A0A2V0NYK8</accession>
<dbReference type="GO" id="GO:0006508">
    <property type="term" value="P:proteolysis"/>
    <property type="evidence" value="ECO:0007669"/>
    <property type="project" value="InterPro"/>
</dbReference>
<reference evidence="4 5" key="1">
    <citation type="journal article" date="2018" name="Sci. Rep.">
        <title>Raphidocelis subcapitata (=Pseudokirchneriella subcapitata) provides an insight into genome evolution and environmental adaptations in the Sphaeropleales.</title>
        <authorList>
            <person name="Suzuki S."/>
            <person name="Yamaguchi H."/>
            <person name="Nakajima N."/>
            <person name="Kawachi M."/>
        </authorList>
    </citation>
    <scope>NUCLEOTIDE SEQUENCE [LARGE SCALE GENOMIC DNA]</scope>
    <source>
        <strain evidence="4 5">NIES-35</strain>
    </source>
</reference>
<evidence type="ECO:0000313" key="4">
    <source>
        <dbReference type="EMBL" id="GBF89905.1"/>
    </source>
</evidence>
<comment type="caution">
    <text evidence="4">The sequence shown here is derived from an EMBL/GenBank/DDBJ whole genome shotgun (WGS) entry which is preliminary data.</text>
</comment>
<keyword evidence="5" id="KW-1185">Reference proteome</keyword>
<evidence type="ECO:0000256" key="2">
    <source>
        <dbReference type="SAM" id="MobiDB-lite"/>
    </source>
</evidence>
<proteinExistence type="predicted"/>
<feature type="domain" description="Peptidase S9 prolyl oligopeptidase catalytic" evidence="3">
    <location>
        <begin position="715"/>
        <end position="869"/>
    </location>
</feature>
<dbReference type="Gene3D" id="2.120.10.30">
    <property type="entry name" value="TolB, C-terminal domain"/>
    <property type="match status" value="1"/>
</dbReference>
<evidence type="ECO:0000259" key="3">
    <source>
        <dbReference type="Pfam" id="PF00326"/>
    </source>
</evidence>
<keyword evidence="1" id="KW-0378">Hydrolase</keyword>
<name>A0A2V0NYK8_9CHLO</name>
<dbReference type="Gene3D" id="3.40.50.1820">
    <property type="entry name" value="alpha/beta hydrolase"/>
    <property type="match status" value="1"/>
</dbReference>
<dbReference type="ESTHER" id="9chlo-a0a2v0nyk8">
    <property type="family name" value="Glutamyl_Peptidase_S9"/>
</dbReference>
<dbReference type="InParanoid" id="A0A2V0NYK8"/>
<feature type="region of interest" description="Disordered" evidence="2">
    <location>
        <begin position="607"/>
        <end position="631"/>
    </location>
</feature>
<dbReference type="SUPFAM" id="SSF53474">
    <property type="entry name" value="alpha/beta-Hydrolases"/>
    <property type="match status" value="1"/>
</dbReference>
<dbReference type="Pfam" id="PF00326">
    <property type="entry name" value="Peptidase_S9"/>
    <property type="match status" value="1"/>
</dbReference>
<evidence type="ECO:0000256" key="1">
    <source>
        <dbReference type="ARBA" id="ARBA00022801"/>
    </source>
</evidence>
<dbReference type="InterPro" id="IPR011042">
    <property type="entry name" value="6-blade_b-propeller_TolB-like"/>
</dbReference>
<sequence length="890" mass="95992">MRASPPHAARGACGAQAPLQRPLSPVAQRPAGLAAGPASRRLRVVAAQVLSTSSAGAGTAPGNGKPAPAPAAAAASGYRQPPPEILQIVDAPPQPSLSFSPDRSTILQLRRPPSLPPVAEIARPELKLAGVRIDAAQFSRSRMGYNTGLSVASAEERVPSDAAREITGYPPGSCINYVSWSPDGRHVAFTVRSAGGPGDPPRGPLALWVADVATCRARPLLPGRGLNTVFDSYSWVDDNTIVACCVPEGLGPAPERPPAPLGPKVQDNTAARKSQNRTYADLLRDEVDADQFEHYGASELVAVDVGSGEAHTIAPPRLYTEVDASPDGEWLLVSWLERPFSFAVPCGRFPARVQLWRRDGAFAREVAALPLAEELPNKFDATRPGPRAIGWRGDAAAELTWIEAQDGGDPDLDVSPRDIVYTLPAAAAAGGGAPLELARTDMRCGGVAWCDGDLALVYESRWQTRRSRIWTIAPDRRRGPARRRRLSDPPSLLFDRSYEDVYNDPGSPLSRRTARGTYVLAKIDSERKLLMAGSGASPNGNRPFLDLLDLDTKETQRLWQSSPPFLEATGSIMSDANGDAPISLDGLKLLLSRETAQDPPQSWLMTLTRDPRGGGVTTSARQLTDYPHPHPQLRDLQKEVLRYKRDDGVDLTATLYLPPGHDPARDGPLPTILWAYPREYKSKARGFGGGFVLGGPCDEEPNDTYVEQLTAAGRAAVEEVVRRGVADPARISVGGHSYGAFMTANLLAHLPNVFAAGIARSGAYNRTLTPMGFQSEQRTLWQSPEVYARMSPFMMADLITKPLLLVHGDADNNPGTHTMQSERMYAALKGHGCPTRLVLLPHESHSYVARESVLHALYEQDQWLERHAGWGRVDADYPASEGGEDGSASE</sequence>
<dbReference type="FunCoup" id="A0A2V0NYK8">
    <property type="interactions" value="293"/>
</dbReference>